<reference evidence="1 2" key="1">
    <citation type="submission" date="2018-03" db="EMBL/GenBank/DDBJ databases">
        <title>Genomic Encyclopedia of Archaeal and Bacterial Type Strains, Phase II (KMG-II): from individual species to whole genera.</title>
        <authorList>
            <person name="Goeker M."/>
        </authorList>
    </citation>
    <scope>NUCLEOTIDE SEQUENCE [LARGE SCALE GENOMIC DNA]</scope>
    <source>
        <strain evidence="1 2">DSM 100212</strain>
    </source>
</reference>
<name>A0A2T0WRW2_9RHOB</name>
<evidence type="ECO:0008006" key="3">
    <source>
        <dbReference type="Google" id="ProtNLM"/>
    </source>
</evidence>
<dbReference type="AlphaFoldDB" id="A0A2T0WRW2"/>
<proteinExistence type="predicted"/>
<dbReference type="RefSeq" id="WP_106264504.1">
    <property type="nucleotide sequence ID" value="NZ_PVTQ01000006.1"/>
</dbReference>
<sequence>MTQIIIADANLLDAELLSYALHARDYRHITIASCFDSLLTAMDAATSMTTLVVYEDVLGGADWDGIELLREVAPTSQILVLGNEVCAERIEKAISNLVYYAPKTLSAAAMIGHIEMIDRTRIANSVFTPLASVAAIA</sequence>
<protein>
    <recommendedName>
        <fullName evidence="3">Response regulatory domain-containing protein</fullName>
    </recommendedName>
</protein>
<keyword evidence="2" id="KW-1185">Reference proteome</keyword>
<accession>A0A2T0WRW2</accession>
<comment type="caution">
    <text evidence="1">The sequence shown here is derived from an EMBL/GenBank/DDBJ whole genome shotgun (WGS) entry which is preliminary data.</text>
</comment>
<evidence type="ECO:0000313" key="2">
    <source>
        <dbReference type="Proteomes" id="UP000238392"/>
    </source>
</evidence>
<dbReference type="EMBL" id="PVTQ01000006">
    <property type="protein sequence ID" value="PRY89417.1"/>
    <property type="molecule type" value="Genomic_DNA"/>
</dbReference>
<evidence type="ECO:0000313" key="1">
    <source>
        <dbReference type="EMBL" id="PRY89417.1"/>
    </source>
</evidence>
<dbReference type="Proteomes" id="UP000238392">
    <property type="component" value="Unassembled WGS sequence"/>
</dbReference>
<gene>
    <name evidence="1" type="ORF">CLV74_106119</name>
</gene>
<organism evidence="1 2">
    <name type="scientific">Donghicola tyrosinivorans</name>
    <dbReference type="NCBI Taxonomy" id="1652492"/>
    <lineage>
        <taxon>Bacteria</taxon>
        <taxon>Pseudomonadati</taxon>
        <taxon>Pseudomonadota</taxon>
        <taxon>Alphaproteobacteria</taxon>
        <taxon>Rhodobacterales</taxon>
        <taxon>Roseobacteraceae</taxon>
        <taxon>Donghicola</taxon>
    </lineage>
</organism>